<dbReference type="Proteomes" id="UP000030625">
    <property type="component" value="Chromosome"/>
</dbReference>
<sequence>MTNTPEYDFSSLRPDELNSTIAGLAALNKRSAEALKAAKEEWRRSHDGGDKEHAVFAGLDAGEISLSKGTEGHYEVVDERAYGAMLHDSKFLIPGGNDAAEAVWMPRPEAKSEAYLKAMIADHGGELPPGVEFKPGRAQTVTLHTTKGFVDKVFTSEIAPKMFQMLTSTKEE</sequence>
<dbReference type="KEGG" id="bka:AH68_04790"/>
<dbReference type="HOGENOM" id="CLU_1583332_0_0_11"/>
<protein>
    <submittedName>
        <fullName evidence="1">Uncharacterized protein</fullName>
    </submittedName>
</protein>
<dbReference type="STRING" id="1447716.AH68_04790"/>
<proteinExistence type="predicted"/>
<dbReference type="RefSeq" id="WP_052189148.1">
    <property type="nucleotide sequence ID" value="NZ_CP007456.1"/>
</dbReference>
<evidence type="ECO:0000313" key="2">
    <source>
        <dbReference type="Proteomes" id="UP000030625"/>
    </source>
</evidence>
<dbReference type="EMBL" id="CP007456">
    <property type="protein sequence ID" value="AIZ14501.1"/>
    <property type="molecule type" value="Genomic_DNA"/>
</dbReference>
<name>A0A0A7I3P6_9BIFI</name>
<organism evidence="1 2">
    <name type="scientific">Bifidobacterium catenulatum PV20-2</name>
    <dbReference type="NCBI Taxonomy" id="1447716"/>
    <lineage>
        <taxon>Bacteria</taxon>
        <taxon>Bacillati</taxon>
        <taxon>Actinomycetota</taxon>
        <taxon>Actinomycetes</taxon>
        <taxon>Bifidobacteriales</taxon>
        <taxon>Bifidobacteriaceae</taxon>
        <taxon>Bifidobacterium</taxon>
    </lineage>
</organism>
<evidence type="ECO:0000313" key="1">
    <source>
        <dbReference type="EMBL" id="AIZ14501.1"/>
    </source>
</evidence>
<accession>A0A0A7I3P6</accession>
<reference evidence="1 2" key="1">
    <citation type="journal article" date="2015" name="Genome Announc.">
        <title>Complete and Assembled Genome Sequence of Bifidobacterium kashiwanohense PV20-2, Isolated from the Feces of an Anemic Kenyan Infant.</title>
        <authorList>
            <person name="Vazquez-Gutierrez P."/>
            <person name="Lacroix C."/>
            <person name="Chassard C."/>
            <person name="Klumpp J."/>
            <person name="Jans C."/>
            <person name="Stevens M.J."/>
        </authorList>
    </citation>
    <scope>NUCLEOTIDE SEQUENCE [LARGE SCALE GENOMIC DNA]</scope>
    <source>
        <strain evidence="1 2">PV20-2</strain>
    </source>
</reference>
<dbReference type="OrthoDB" id="3240225at2"/>
<gene>
    <name evidence="1" type="ORF">AH68_04790</name>
</gene>
<dbReference type="AlphaFoldDB" id="A0A0A7I3P6"/>